<organism evidence="2 3">
    <name type="scientific">Christiangramia fulva</name>
    <dbReference type="NCBI Taxonomy" id="2126553"/>
    <lineage>
        <taxon>Bacteria</taxon>
        <taxon>Pseudomonadati</taxon>
        <taxon>Bacteroidota</taxon>
        <taxon>Flavobacteriia</taxon>
        <taxon>Flavobacteriales</taxon>
        <taxon>Flavobacteriaceae</taxon>
        <taxon>Christiangramia</taxon>
    </lineage>
</organism>
<dbReference type="KEGG" id="grs:C7S20_08810"/>
<feature type="domain" description="GSCFA" evidence="1">
    <location>
        <begin position="22"/>
        <end position="259"/>
    </location>
</feature>
<dbReference type="Pfam" id="PF08885">
    <property type="entry name" value="GSCFA"/>
    <property type="match status" value="1"/>
</dbReference>
<dbReference type="RefSeq" id="WP_107012139.1">
    <property type="nucleotide sequence ID" value="NZ_CP028136.1"/>
</dbReference>
<evidence type="ECO:0000313" key="2">
    <source>
        <dbReference type="EMBL" id="AVR45361.1"/>
    </source>
</evidence>
<dbReference type="OrthoDB" id="9807687at2"/>
<proteinExistence type="predicted"/>
<sequence>MEFRTKVPVQNGFPKISHSSGIFLMGSCFVENIGSKLEWFRYKNLQNPTGIIFHPAPIARFLNRISQEKEFKRENILEFNGRWISLEAHSRMNRKTEKECLSDLNASLEHSRNFIGRASHVIISLGTAWGYRHENYEGIVANCHKIPQKEFIKELFSIGEIEQALKVIATSLFQINKSASILFTVSPVRHLKDGMIENQRGKANLLSGLHNFLEKEDDPRLHYFPSYEVLMDELRDYRFYTSDMLHPNETAIDYIWKIFSEAWIDIESLELNPKIDAVQKALSHRFREENSDSYKKILTKIQAKIAEIQEKHPEITFSEPL</sequence>
<evidence type="ECO:0000259" key="1">
    <source>
        <dbReference type="Pfam" id="PF08885"/>
    </source>
</evidence>
<dbReference type="Proteomes" id="UP000241507">
    <property type="component" value="Chromosome"/>
</dbReference>
<dbReference type="PROSITE" id="PS51257">
    <property type="entry name" value="PROKAR_LIPOPROTEIN"/>
    <property type="match status" value="1"/>
</dbReference>
<gene>
    <name evidence="2" type="ORF">C7S20_08810</name>
</gene>
<keyword evidence="3" id="KW-1185">Reference proteome</keyword>
<name>A0A2R3Z520_9FLAO</name>
<dbReference type="SUPFAM" id="SSF52266">
    <property type="entry name" value="SGNH hydrolase"/>
    <property type="match status" value="1"/>
</dbReference>
<reference evidence="3" key="1">
    <citation type="submission" date="2018-03" db="EMBL/GenBank/DDBJ databases">
        <title>Gramella fulva sp. nov., isolated from a dry surface of tidal flat.</title>
        <authorList>
            <person name="Hwang S.H."/>
            <person name="Hwang W.M."/>
            <person name="Kang K."/>
            <person name="Ahn T.-Y."/>
        </authorList>
    </citation>
    <scope>NUCLEOTIDE SEQUENCE [LARGE SCALE GENOMIC DNA]</scope>
    <source>
        <strain evidence="3">SH35</strain>
    </source>
</reference>
<accession>A0A2R3Z520</accession>
<dbReference type="AlphaFoldDB" id="A0A2R3Z520"/>
<evidence type="ECO:0000313" key="3">
    <source>
        <dbReference type="Proteomes" id="UP000241507"/>
    </source>
</evidence>
<dbReference type="EMBL" id="CP028136">
    <property type="protein sequence ID" value="AVR45361.1"/>
    <property type="molecule type" value="Genomic_DNA"/>
</dbReference>
<dbReference type="InterPro" id="IPR014982">
    <property type="entry name" value="GSCFA"/>
</dbReference>
<protein>
    <submittedName>
        <fullName evidence="2">GSCFA domain-containing protein</fullName>
    </submittedName>
</protein>